<reference evidence="1" key="1">
    <citation type="submission" date="2021-03" db="EMBL/GenBank/DDBJ databases">
        <title>Draft genome sequence of rust myrtle Austropuccinia psidii MF-1, a brazilian biotype.</title>
        <authorList>
            <person name="Quecine M.C."/>
            <person name="Pachon D.M.R."/>
            <person name="Bonatelli M.L."/>
            <person name="Correr F.H."/>
            <person name="Franceschini L.M."/>
            <person name="Leite T.F."/>
            <person name="Margarido G.R.A."/>
            <person name="Almeida C.A."/>
            <person name="Ferrarezi J.A."/>
            <person name="Labate C.A."/>
        </authorList>
    </citation>
    <scope>NUCLEOTIDE SEQUENCE</scope>
    <source>
        <strain evidence="1">MF-1</strain>
    </source>
</reference>
<comment type="caution">
    <text evidence="1">The sequence shown here is derived from an EMBL/GenBank/DDBJ whole genome shotgun (WGS) entry which is preliminary data.</text>
</comment>
<proteinExistence type="predicted"/>
<sequence length="190" mass="21231">MVPQGIAIGSLVGQHIAAKKYPYANYPPDPDAEGSDELDGEEVEVFHNYFGHQSSTSPSHPPEKRFQSHIIPSTPRTFQPALATIPTSLLPASPSSSTARPALIPEVRPSPIHQYRNYPIVTSQQLQPVAISSRRREELSPLQFPASKAFQKRDCWPIQVTREDPNTESENPDAVARFLRRVDRNSREVI</sequence>
<dbReference type="Proteomes" id="UP000765509">
    <property type="component" value="Unassembled WGS sequence"/>
</dbReference>
<organism evidence="1 2">
    <name type="scientific">Austropuccinia psidii MF-1</name>
    <dbReference type="NCBI Taxonomy" id="1389203"/>
    <lineage>
        <taxon>Eukaryota</taxon>
        <taxon>Fungi</taxon>
        <taxon>Dikarya</taxon>
        <taxon>Basidiomycota</taxon>
        <taxon>Pucciniomycotina</taxon>
        <taxon>Pucciniomycetes</taxon>
        <taxon>Pucciniales</taxon>
        <taxon>Sphaerophragmiaceae</taxon>
        <taxon>Austropuccinia</taxon>
    </lineage>
</organism>
<keyword evidence="2" id="KW-1185">Reference proteome</keyword>
<name>A0A9Q3BCW0_9BASI</name>
<protein>
    <submittedName>
        <fullName evidence="1">Uncharacterized protein</fullName>
    </submittedName>
</protein>
<accession>A0A9Q3BCW0</accession>
<gene>
    <name evidence="1" type="ORF">O181_002764</name>
</gene>
<evidence type="ECO:0000313" key="1">
    <source>
        <dbReference type="EMBL" id="MBW0463049.1"/>
    </source>
</evidence>
<dbReference type="AlphaFoldDB" id="A0A9Q3BCW0"/>
<dbReference type="EMBL" id="AVOT02000474">
    <property type="protein sequence ID" value="MBW0463049.1"/>
    <property type="molecule type" value="Genomic_DNA"/>
</dbReference>
<evidence type="ECO:0000313" key="2">
    <source>
        <dbReference type="Proteomes" id="UP000765509"/>
    </source>
</evidence>